<reference evidence="4" key="1">
    <citation type="journal article" date="2016" name="Nature">
        <title>Genome evolution in the allotetraploid frog Xenopus laevis.</title>
        <authorList>
            <person name="Session A.M."/>
            <person name="Uno Y."/>
            <person name="Kwon T."/>
            <person name="Chapman J.A."/>
            <person name="Toyoda A."/>
            <person name="Takahashi S."/>
            <person name="Fukui A."/>
            <person name="Hikosaka A."/>
            <person name="Suzuki A."/>
            <person name="Kondo M."/>
            <person name="van Heeringen S.J."/>
            <person name="Quigley I."/>
            <person name="Heinz S."/>
            <person name="Ogino H."/>
            <person name="Ochi H."/>
            <person name="Hellsten U."/>
            <person name="Lyons J.B."/>
            <person name="Simakov O."/>
            <person name="Putnam N."/>
            <person name="Stites J."/>
            <person name="Kuroki Y."/>
            <person name="Tanaka T."/>
            <person name="Michiue T."/>
            <person name="Watanabe M."/>
            <person name="Bogdanovic O."/>
            <person name="Lister R."/>
            <person name="Georgiou G."/>
            <person name="Paranjpe S.S."/>
            <person name="van Kruijsbergen I."/>
            <person name="Shu S."/>
            <person name="Carlson J."/>
            <person name="Kinoshita T."/>
            <person name="Ohta Y."/>
            <person name="Mawaribuchi S."/>
            <person name="Jenkins J."/>
            <person name="Grimwood J."/>
            <person name="Schmutz J."/>
            <person name="Mitros T."/>
            <person name="Mozaffari S.V."/>
            <person name="Suzuki Y."/>
            <person name="Haramoto Y."/>
            <person name="Yamamoto T.S."/>
            <person name="Takagi C."/>
            <person name="Heald R."/>
            <person name="Miller K."/>
            <person name="Haudenschild C."/>
            <person name="Kitzman J."/>
            <person name="Nakayama T."/>
            <person name="Izutsu Y."/>
            <person name="Robert J."/>
            <person name="Fortriede J."/>
            <person name="Burns K."/>
            <person name="Lotay V."/>
            <person name="Karimi K."/>
            <person name="Yasuoka Y."/>
            <person name="Dichmann D.S."/>
            <person name="Flajnik M.F."/>
            <person name="Houston D.W."/>
            <person name="Shendure J."/>
            <person name="DuPasquier L."/>
            <person name="Vize P.D."/>
            <person name="Zorn A.M."/>
            <person name="Ito M."/>
            <person name="Marcotte E.M."/>
            <person name="Wallingford J.B."/>
            <person name="Ito Y."/>
            <person name="Asashima M."/>
            <person name="Ueno N."/>
            <person name="Matsuda Y."/>
            <person name="Veenstra G.J."/>
            <person name="Fujiyama A."/>
            <person name="Harland R.M."/>
            <person name="Taira M."/>
            <person name="Rokhsar D.S."/>
        </authorList>
    </citation>
    <scope>NUCLEOTIDE SEQUENCE [LARGE SCALE GENOMIC DNA]</scope>
    <source>
        <strain evidence="4">J</strain>
    </source>
</reference>
<feature type="region of interest" description="Disordered" evidence="1">
    <location>
        <begin position="232"/>
        <end position="263"/>
    </location>
</feature>
<dbReference type="RefSeq" id="NP_001088137.1">
    <property type="nucleotide sequence ID" value="NM_001094668.1"/>
</dbReference>
<name>A0A974C7M2_XENLA</name>
<dbReference type="OrthoDB" id="333176at2759"/>
<proteinExistence type="predicted"/>
<protein>
    <recommendedName>
        <fullName evidence="2">CCD97-like C-terminal domain-containing protein</fullName>
    </recommendedName>
</protein>
<feature type="compositionally biased region" description="Basic and acidic residues" evidence="1">
    <location>
        <begin position="14"/>
        <end position="23"/>
    </location>
</feature>
<dbReference type="AGR" id="Xenbase:XB-GENE-6255070"/>
<dbReference type="InterPro" id="IPR018613">
    <property type="entry name" value="Ccdc97-like"/>
</dbReference>
<evidence type="ECO:0000256" key="1">
    <source>
        <dbReference type="SAM" id="MobiDB-lite"/>
    </source>
</evidence>
<feature type="compositionally biased region" description="Acidic residues" evidence="1">
    <location>
        <begin position="290"/>
        <end position="332"/>
    </location>
</feature>
<evidence type="ECO:0000313" key="3">
    <source>
        <dbReference type="EMBL" id="OCT68047.1"/>
    </source>
</evidence>
<organism evidence="3 4">
    <name type="scientific">Xenopus laevis</name>
    <name type="common">African clawed frog</name>
    <dbReference type="NCBI Taxonomy" id="8355"/>
    <lineage>
        <taxon>Eukaryota</taxon>
        <taxon>Metazoa</taxon>
        <taxon>Chordata</taxon>
        <taxon>Craniata</taxon>
        <taxon>Vertebrata</taxon>
        <taxon>Euteleostomi</taxon>
        <taxon>Amphibia</taxon>
        <taxon>Batrachia</taxon>
        <taxon>Anura</taxon>
        <taxon>Pipoidea</taxon>
        <taxon>Pipidae</taxon>
        <taxon>Xenopodinae</taxon>
        <taxon>Xenopus</taxon>
        <taxon>Xenopus</taxon>
    </lineage>
</organism>
<feature type="domain" description="CCD97-like C-terminal" evidence="2">
    <location>
        <begin position="153"/>
        <end position="315"/>
    </location>
</feature>
<feature type="region of interest" description="Disordered" evidence="1">
    <location>
        <begin position="281"/>
        <end position="338"/>
    </location>
</feature>
<feature type="compositionally biased region" description="Acidic residues" evidence="1">
    <location>
        <begin position="234"/>
        <end position="256"/>
    </location>
</feature>
<dbReference type="GeneID" id="494842"/>
<evidence type="ECO:0000259" key="2">
    <source>
        <dbReference type="Pfam" id="PF09747"/>
    </source>
</evidence>
<feature type="region of interest" description="Disordered" evidence="1">
    <location>
        <begin position="1"/>
        <end position="31"/>
    </location>
</feature>
<accession>A0A974C7M2</accession>
<gene>
    <name evidence="5" type="primary">ccdc97.L</name>
    <name evidence="3" type="ORF">XELAEV_18039343mg</name>
</gene>
<dbReference type="Proteomes" id="UP000694892">
    <property type="component" value="Chromosome 8L"/>
</dbReference>
<dbReference type="CTD" id="494842"/>
<dbReference type="InterPro" id="IPR040233">
    <property type="entry name" value="CCD97-like_C"/>
</dbReference>
<dbReference type="OMA" id="LDVYMRH"/>
<evidence type="ECO:0000313" key="4">
    <source>
        <dbReference type="Proteomes" id="UP000694892"/>
    </source>
</evidence>
<dbReference type="KEGG" id="xla:494842"/>
<dbReference type="AlphaFoldDB" id="A0A974C7M2"/>
<dbReference type="PANTHER" id="PTHR31840:SF1">
    <property type="entry name" value="COILED-COIL DOMAIN-CONTAINING PROTEIN 97"/>
    <property type="match status" value="1"/>
</dbReference>
<dbReference type="PANTHER" id="PTHR31840">
    <property type="entry name" value="COILED-COIL DOMAIN-CONTAINING PROTEIN 97"/>
    <property type="match status" value="1"/>
</dbReference>
<evidence type="ECO:0000313" key="5">
    <source>
        <dbReference type="Xenbase" id="XB-GENE-6255070"/>
    </source>
</evidence>
<sequence>MNVFVGEAATEQDLGDHESEDLSKNNQCEDSDILEKTLKEARRLGSREDPIKQDPSQPKGIILDMFMSISNSDVQIRSQQKGEPEFSQDQKLAMLIELYESKPLIFLERFRKVLSEEHLECFNHLSGNYTADYYCKEICKASHKRVDHTLIRNKRYAALQKLITAGEYFSDEQMRERDPLMYEHYVGQYQSEEEIMSRNSKDMSEATSLSTVLLNSCQEQALQLRLEAQRELEESCMEEEEDEDEEESEIESDEECSVNSEERALMREEFISRMHQRFLDGKDRDFDYSQVDDDPELDNLDIVNQDEEERYFDDEDPKEAEAEDSQTEDDQQTMDVKE</sequence>
<dbReference type="Pfam" id="PF09747">
    <property type="entry name" value="CCD97-like_C"/>
    <property type="match status" value="1"/>
</dbReference>
<dbReference type="EMBL" id="CM004480">
    <property type="protein sequence ID" value="OCT68047.1"/>
    <property type="molecule type" value="Genomic_DNA"/>
</dbReference>
<dbReference type="Xenbase" id="XB-GENE-6255070">
    <property type="gene designation" value="ccdc97.L"/>
</dbReference>